<gene>
    <name evidence="1" type="ORF">DSCA_09050</name>
</gene>
<dbReference type="KEGG" id="dalk:DSCA_09050"/>
<dbReference type="EMBL" id="AP021874">
    <property type="protein sequence ID" value="BBO66975.1"/>
    <property type="molecule type" value="Genomic_DNA"/>
</dbReference>
<name>A0A5K7YEV3_9BACT</name>
<dbReference type="Gene3D" id="3.40.50.2000">
    <property type="entry name" value="Glycogen Phosphorylase B"/>
    <property type="match status" value="2"/>
</dbReference>
<evidence type="ECO:0000313" key="2">
    <source>
        <dbReference type="Proteomes" id="UP000427906"/>
    </source>
</evidence>
<sequence>MKVALVHYHLKTGGVTTVLSSQIAALRNACELIVLTGDRAAAGLPCEVAEIPGLGYDRPGRSQPSPDSVAARMIKVLSEKWPGGCDVLHIHNPTLAKNRSFLQIIKRLQQSGITLFLQIHDFAEDGRPGVYFRDAYPADCHYGVINARDAGILKGAGLKPRGVHLLPNAVAGLTAGMDRSPEPRILYPVRAIRRKNLGEAILLSMFFNGTQRLAVTQPPNSPADAASYRDWVAWVEKNRLHVDFEVGKNTDFGALMNSARSVVTTSITEGFGLTFLEPWTAGKLLWGRRIRGICDDFEARGIRLETLYDRLDVPLAWIDGDAFCRDWHQAVAGAAACYGHRMAADTADAAFARMTRNGRVDFGLLSETFQRQVLGRLIRAPSARDELVDLNPCLACPGEVPHPSAMVEANRRLILAHYGMEQYRRRLLSVYDQVAGHRVEHRIDKAVLRDAFFDLDRFSLLKWGTYVH</sequence>
<dbReference type="OrthoDB" id="9764674at2"/>
<dbReference type="AlphaFoldDB" id="A0A5K7YEV3"/>
<protein>
    <recommendedName>
        <fullName evidence="3">Glycosyltransferase subfamily 4-like N-terminal domain-containing protein</fullName>
    </recommendedName>
</protein>
<proteinExistence type="predicted"/>
<dbReference type="Proteomes" id="UP000427906">
    <property type="component" value="Chromosome"/>
</dbReference>
<dbReference type="SUPFAM" id="SSF53756">
    <property type="entry name" value="UDP-Glycosyltransferase/glycogen phosphorylase"/>
    <property type="match status" value="1"/>
</dbReference>
<reference evidence="1 2" key="1">
    <citation type="submission" date="2019-11" db="EMBL/GenBank/DDBJ databases">
        <title>Comparative genomics of hydrocarbon-degrading Desulfosarcina strains.</title>
        <authorList>
            <person name="Watanabe M."/>
            <person name="Kojima H."/>
            <person name="Fukui M."/>
        </authorList>
    </citation>
    <scope>NUCLEOTIDE SEQUENCE [LARGE SCALE GENOMIC DNA]</scope>
    <source>
        <strain evidence="1 2">PL12</strain>
    </source>
</reference>
<keyword evidence="2" id="KW-1185">Reference proteome</keyword>
<evidence type="ECO:0000313" key="1">
    <source>
        <dbReference type="EMBL" id="BBO66975.1"/>
    </source>
</evidence>
<evidence type="ECO:0008006" key="3">
    <source>
        <dbReference type="Google" id="ProtNLM"/>
    </source>
</evidence>
<accession>A0A5K7YEV3</accession>
<dbReference type="RefSeq" id="WP_155315281.1">
    <property type="nucleotide sequence ID" value="NZ_AP021874.1"/>
</dbReference>
<organism evidence="1 2">
    <name type="scientific">Desulfosarcina alkanivorans</name>
    <dbReference type="NCBI Taxonomy" id="571177"/>
    <lineage>
        <taxon>Bacteria</taxon>
        <taxon>Pseudomonadati</taxon>
        <taxon>Thermodesulfobacteriota</taxon>
        <taxon>Desulfobacteria</taxon>
        <taxon>Desulfobacterales</taxon>
        <taxon>Desulfosarcinaceae</taxon>
        <taxon>Desulfosarcina</taxon>
    </lineage>
</organism>